<dbReference type="STRING" id="1032480.MLP_29780"/>
<comment type="similarity">
    <text evidence="1">Belongs to the D-isomer specific 2-hydroxyacid dehydrogenase family.</text>
</comment>
<dbReference type="PANTHER" id="PTHR42789:SF1">
    <property type="entry name" value="D-ISOMER SPECIFIC 2-HYDROXYACID DEHYDROGENASE FAMILY PROTEIN (AFU_ORTHOLOGUE AFUA_6G10090)"/>
    <property type="match status" value="1"/>
</dbReference>
<dbReference type="GO" id="GO:0051287">
    <property type="term" value="F:NAD binding"/>
    <property type="evidence" value="ECO:0007669"/>
    <property type="project" value="InterPro"/>
</dbReference>
<reference evidence="5 6" key="1">
    <citation type="submission" date="2011-05" db="EMBL/GenBank/DDBJ databases">
        <title>Whole genome sequence of Microlunatus phosphovorus NM-1.</title>
        <authorList>
            <person name="Hosoyama A."/>
            <person name="Sasaki K."/>
            <person name="Harada T."/>
            <person name="Igarashi R."/>
            <person name="Kawakoshi A."/>
            <person name="Sasagawa M."/>
            <person name="Fukada J."/>
            <person name="Nakamura S."/>
            <person name="Katano Y."/>
            <person name="Hanada S."/>
            <person name="Kamagata Y."/>
            <person name="Nakamura N."/>
            <person name="Yamazaki S."/>
            <person name="Fujita N."/>
        </authorList>
    </citation>
    <scope>NUCLEOTIDE SEQUENCE [LARGE SCALE GENOMIC DNA]</scope>
    <source>
        <strain evidence="6">ATCC 700054 / DSM 10555 / JCM 9379 / NBRC 101784 / NCIMB 13414 / VKM Ac-1990 / NM-1</strain>
    </source>
</reference>
<dbReference type="InterPro" id="IPR050857">
    <property type="entry name" value="D-2-hydroxyacid_DH"/>
</dbReference>
<dbReference type="Pfam" id="PF02826">
    <property type="entry name" value="2-Hacid_dh_C"/>
    <property type="match status" value="1"/>
</dbReference>
<dbReference type="InterPro" id="IPR036291">
    <property type="entry name" value="NAD(P)-bd_dom_sf"/>
</dbReference>
<dbReference type="InterPro" id="IPR006140">
    <property type="entry name" value="D-isomer_DH_NAD-bd"/>
</dbReference>
<evidence type="ECO:0000259" key="4">
    <source>
        <dbReference type="Pfam" id="PF02826"/>
    </source>
</evidence>
<organism evidence="5 6">
    <name type="scientific">Microlunatus phosphovorus (strain ATCC 700054 / DSM 10555 / JCM 9379 / NBRC 101784 / NCIMB 13414 / VKM Ac-1990 / NM-1)</name>
    <dbReference type="NCBI Taxonomy" id="1032480"/>
    <lineage>
        <taxon>Bacteria</taxon>
        <taxon>Bacillati</taxon>
        <taxon>Actinomycetota</taxon>
        <taxon>Actinomycetes</taxon>
        <taxon>Propionibacteriales</taxon>
        <taxon>Propionibacteriaceae</taxon>
        <taxon>Microlunatus</taxon>
    </lineage>
</organism>
<dbReference type="SUPFAM" id="SSF52283">
    <property type="entry name" value="Formate/glycerate dehydrogenase catalytic domain-like"/>
    <property type="match status" value="1"/>
</dbReference>
<gene>
    <name evidence="5" type="ordered locus">MLP_29780</name>
</gene>
<accession>F5XKC0</accession>
<dbReference type="OrthoDB" id="117809at2"/>
<name>F5XKC0_MICPN</name>
<evidence type="ECO:0000313" key="5">
    <source>
        <dbReference type="EMBL" id="BAK35992.1"/>
    </source>
</evidence>
<dbReference type="SUPFAM" id="SSF51735">
    <property type="entry name" value="NAD(P)-binding Rossmann-fold domains"/>
    <property type="match status" value="1"/>
</dbReference>
<keyword evidence="2" id="KW-0560">Oxidoreductase</keyword>
<feature type="domain" description="D-isomer specific 2-hydroxyacid dehydrogenase NAD-binding" evidence="4">
    <location>
        <begin position="125"/>
        <end position="302"/>
    </location>
</feature>
<dbReference type="eggNOG" id="COG0111">
    <property type="taxonomic scope" value="Bacteria"/>
</dbReference>
<dbReference type="EMBL" id="AP012204">
    <property type="protein sequence ID" value="BAK35992.1"/>
    <property type="molecule type" value="Genomic_DNA"/>
</dbReference>
<sequence>MSSSTSQDSTADDRPLVILQPAPQRSERIFTASARMELESSFRVVDLEDDDDPASFEAALPEAFAIIGQPELPAARLARATRLRAICNVEGNFFPNVDYPAAFARGIHVLGCGPAYAQAVAEFALGLALDLCRGISREDRAFRSGTERYVSAGNTDAILLRGARVGLIGYGNLGRALRPLLDAFDVDLRVYDPWLPDRALADWGLVPASLEELLRRSQVVFMLATVTADSEHLLGAGELAMLSDNARLVLVSRAAVVDYDALWAEQVAGRILAGVDVWPLEPVPADDPYRRLDNLVFSGHRAGGIPQAFQQIGDMVVDDLRQLARGLPPVRMQAAAPELVGRYRNRPVT</sequence>
<proteinExistence type="inferred from homology"/>
<evidence type="ECO:0000313" key="6">
    <source>
        <dbReference type="Proteomes" id="UP000007947"/>
    </source>
</evidence>
<dbReference type="RefSeq" id="WP_013863861.1">
    <property type="nucleotide sequence ID" value="NC_015635.1"/>
</dbReference>
<keyword evidence="3" id="KW-0520">NAD</keyword>
<evidence type="ECO:0000256" key="2">
    <source>
        <dbReference type="ARBA" id="ARBA00023002"/>
    </source>
</evidence>
<dbReference type="Proteomes" id="UP000007947">
    <property type="component" value="Chromosome"/>
</dbReference>
<dbReference type="HOGENOM" id="CLU_019796_1_3_11"/>
<evidence type="ECO:0000256" key="1">
    <source>
        <dbReference type="ARBA" id="ARBA00005854"/>
    </source>
</evidence>
<dbReference type="PANTHER" id="PTHR42789">
    <property type="entry name" value="D-ISOMER SPECIFIC 2-HYDROXYACID DEHYDROGENASE FAMILY PROTEIN (AFU_ORTHOLOGUE AFUA_6G10090)"/>
    <property type="match status" value="1"/>
</dbReference>
<dbReference type="KEGG" id="mph:MLP_29780"/>
<dbReference type="Gene3D" id="3.40.50.720">
    <property type="entry name" value="NAD(P)-binding Rossmann-like Domain"/>
    <property type="match status" value="2"/>
</dbReference>
<dbReference type="AlphaFoldDB" id="F5XKC0"/>
<dbReference type="GO" id="GO:0016491">
    <property type="term" value="F:oxidoreductase activity"/>
    <property type="evidence" value="ECO:0007669"/>
    <property type="project" value="UniProtKB-KW"/>
</dbReference>
<evidence type="ECO:0000256" key="3">
    <source>
        <dbReference type="ARBA" id="ARBA00023027"/>
    </source>
</evidence>
<keyword evidence="6" id="KW-1185">Reference proteome</keyword>
<protein>
    <submittedName>
        <fullName evidence="5">Oxidoreductase</fullName>
    </submittedName>
</protein>